<keyword evidence="3 6" id="KW-0012">Acyltransferase</keyword>
<comment type="pathway">
    <text evidence="1">Lipid metabolism.</text>
</comment>
<dbReference type="SMART" id="SM00563">
    <property type="entry name" value="PlsC"/>
    <property type="match status" value="1"/>
</dbReference>
<organism evidence="6 7">
    <name type="scientific">Kushneria avicenniae</name>
    <dbReference type="NCBI Taxonomy" id="402385"/>
    <lineage>
        <taxon>Bacteria</taxon>
        <taxon>Pseudomonadati</taxon>
        <taxon>Pseudomonadota</taxon>
        <taxon>Gammaproteobacteria</taxon>
        <taxon>Oceanospirillales</taxon>
        <taxon>Halomonadaceae</taxon>
        <taxon>Kushneria</taxon>
    </lineage>
</organism>
<feature type="transmembrane region" description="Helical" evidence="4">
    <location>
        <begin position="7"/>
        <end position="31"/>
    </location>
</feature>
<dbReference type="SUPFAM" id="SSF69593">
    <property type="entry name" value="Glycerol-3-phosphate (1)-acyltransferase"/>
    <property type="match status" value="1"/>
</dbReference>
<protein>
    <submittedName>
        <fullName evidence="6">1-acyl-sn-glycerol-3-phosphate acyltransferase</fullName>
    </submittedName>
</protein>
<keyword evidence="7" id="KW-1185">Reference proteome</keyword>
<evidence type="ECO:0000256" key="1">
    <source>
        <dbReference type="ARBA" id="ARBA00005189"/>
    </source>
</evidence>
<gene>
    <name evidence="6" type="ORF">SAMN05421848_0730</name>
</gene>
<evidence type="ECO:0000256" key="2">
    <source>
        <dbReference type="ARBA" id="ARBA00022679"/>
    </source>
</evidence>
<evidence type="ECO:0000313" key="7">
    <source>
        <dbReference type="Proteomes" id="UP000199046"/>
    </source>
</evidence>
<keyword evidence="4" id="KW-0812">Transmembrane</keyword>
<dbReference type="InterPro" id="IPR002123">
    <property type="entry name" value="Plipid/glycerol_acylTrfase"/>
</dbReference>
<dbReference type="GO" id="GO:0006654">
    <property type="term" value="P:phosphatidic acid biosynthetic process"/>
    <property type="evidence" value="ECO:0007669"/>
    <property type="project" value="TreeGrafter"/>
</dbReference>
<dbReference type="PANTHER" id="PTHR10434:SF40">
    <property type="entry name" value="1-ACYL-SN-GLYCEROL-3-PHOSPHATE ACYLTRANSFERASE"/>
    <property type="match status" value="1"/>
</dbReference>
<keyword evidence="4" id="KW-1133">Transmembrane helix</keyword>
<evidence type="ECO:0000313" key="6">
    <source>
        <dbReference type="EMBL" id="SFC24317.1"/>
    </source>
</evidence>
<dbReference type="GO" id="GO:0003841">
    <property type="term" value="F:1-acylglycerol-3-phosphate O-acyltransferase activity"/>
    <property type="evidence" value="ECO:0007669"/>
    <property type="project" value="TreeGrafter"/>
</dbReference>
<dbReference type="Proteomes" id="UP000199046">
    <property type="component" value="Unassembled WGS sequence"/>
</dbReference>
<dbReference type="AlphaFoldDB" id="A0A1I1HJR8"/>
<name>A0A1I1HJR8_9GAMM</name>
<dbReference type="EMBL" id="FOLY01000002">
    <property type="protein sequence ID" value="SFC24317.1"/>
    <property type="molecule type" value="Genomic_DNA"/>
</dbReference>
<keyword evidence="2 6" id="KW-0808">Transferase</keyword>
<dbReference type="CDD" id="cd07989">
    <property type="entry name" value="LPLAT_AGPAT-like"/>
    <property type="match status" value="1"/>
</dbReference>
<evidence type="ECO:0000256" key="3">
    <source>
        <dbReference type="ARBA" id="ARBA00023315"/>
    </source>
</evidence>
<proteinExistence type="predicted"/>
<dbReference type="PANTHER" id="PTHR10434">
    <property type="entry name" value="1-ACYL-SN-GLYCEROL-3-PHOSPHATE ACYLTRANSFERASE"/>
    <property type="match status" value="1"/>
</dbReference>
<dbReference type="RefSeq" id="WP_245742807.1">
    <property type="nucleotide sequence ID" value="NZ_FOLY01000002.1"/>
</dbReference>
<sequence>MKALRSLLFYAGYLMAIIVSAITLVPLAFFLPLNARFRVLNTYNHFIVFWFGLCCGVRYRVEGRDNILKTPCVLLSNHQSEWETLFLQTIKSPMCTVLKQELLKIPVFGWALRMLRPIPLDRSKPSRALRMVLSEGAERLSAGLSVLLFPEGTRVPPGERRRFNKSGIHIACRAGVPILPVAHNAGEHWPGKSLIKIPGQINVVIGEPIMTVDRTPDEVTREVEQWIEQQLSRISGVPRPAIEEASASAL</sequence>
<evidence type="ECO:0000256" key="4">
    <source>
        <dbReference type="SAM" id="Phobius"/>
    </source>
</evidence>
<dbReference type="STRING" id="402385.SAMN05421848_0730"/>
<evidence type="ECO:0000259" key="5">
    <source>
        <dbReference type="SMART" id="SM00563"/>
    </source>
</evidence>
<accession>A0A1I1HJR8</accession>
<reference evidence="7" key="1">
    <citation type="submission" date="2016-10" db="EMBL/GenBank/DDBJ databases">
        <authorList>
            <person name="Varghese N."/>
            <person name="Submissions S."/>
        </authorList>
    </citation>
    <scope>NUCLEOTIDE SEQUENCE [LARGE SCALE GENOMIC DNA]</scope>
    <source>
        <strain evidence="7">DSM 23439</strain>
    </source>
</reference>
<dbReference type="Pfam" id="PF01553">
    <property type="entry name" value="Acyltransferase"/>
    <property type="match status" value="1"/>
</dbReference>
<feature type="domain" description="Phospholipid/glycerol acyltransferase" evidence="5">
    <location>
        <begin position="72"/>
        <end position="186"/>
    </location>
</feature>
<keyword evidence="4" id="KW-0472">Membrane</keyword>